<sequence length="53" mass="6163">MGVTKTDHFTENQNELIILAKALGLPERIAIMEYLLKVYRCIFEEIVNKRPLS</sequence>
<keyword evidence="2" id="KW-1185">Reference proteome</keyword>
<organism evidence="1 2">
    <name type="scientific">Flavobacterium collinsii</name>
    <dbReference type="NCBI Taxonomy" id="1114861"/>
    <lineage>
        <taxon>Bacteria</taxon>
        <taxon>Pseudomonadati</taxon>
        <taxon>Bacteroidota</taxon>
        <taxon>Flavobacteriia</taxon>
        <taxon>Flavobacteriales</taxon>
        <taxon>Flavobacteriaceae</taxon>
        <taxon>Flavobacterium</taxon>
    </lineage>
</organism>
<protein>
    <submittedName>
        <fullName evidence="1">Uncharacterized protein</fullName>
    </submittedName>
</protein>
<reference evidence="1 2" key="1">
    <citation type="submission" date="2020-02" db="EMBL/GenBank/DDBJ databases">
        <authorList>
            <person name="Criscuolo A."/>
        </authorList>
    </citation>
    <scope>NUCLEOTIDE SEQUENCE [LARGE SCALE GENOMIC DNA]</scope>
    <source>
        <strain evidence="1">CECT7796</strain>
    </source>
</reference>
<name>A0ABM8KNJ0_9FLAO</name>
<proteinExistence type="predicted"/>
<evidence type="ECO:0000313" key="2">
    <source>
        <dbReference type="Proteomes" id="UP000474567"/>
    </source>
</evidence>
<dbReference type="EMBL" id="CADCST010000125">
    <property type="protein sequence ID" value="CAA9202067.1"/>
    <property type="molecule type" value="Genomic_DNA"/>
</dbReference>
<comment type="caution">
    <text evidence="1">The sequence shown here is derived from an EMBL/GenBank/DDBJ whole genome shotgun (WGS) entry which is preliminary data.</text>
</comment>
<accession>A0ABM8KNJ0</accession>
<evidence type="ECO:0000313" key="1">
    <source>
        <dbReference type="EMBL" id="CAA9202067.1"/>
    </source>
</evidence>
<gene>
    <name evidence="1" type="ORF">FLACOL7796_04083</name>
</gene>
<dbReference type="Proteomes" id="UP000474567">
    <property type="component" value="Unassembled WGS sequence"/>
</dbReference>